<feature type="domain" description="MoaF-like" evidence="1">
    <location>
        <begin position="42"/>
        <end position="124"/>
    </location>
</feature>
<dbReference type="Pfam" id="PF22036">
    <property type="entry name" value="MoaF_like"/>
    <property type="match status" value="1"/>
</dbReference>
<reference evidence="2" key="1">
    <citation type="submission" date="2020-08" db="EMBL/GenBank/DDBJ databases">
        <title>Genomic Encyclopedia of Type Strains, Phase IV (KMG-IV): sequencing the most valuable type-strain genomes for metagenomic binning, comparative biology and taxonomic classification.</title>
        <authorList>
            <person name="Goeker M."/>
        </authorList>
    </citation>
    <scope>NUCLEOTIDE SEQUENCE [LARGE SCALE GENOMIC DNA]</scope>
    <source>
        <strain evidence="2">DSM 105720</strain>
    </source>
</reference>
<dbReference type="InterPro" id="IPR012674">
    <property type="entry name" value="Calycin"/>
</dbReference>
<dbReference type="PROSITE" id="PS51257">
    <property type="entry name" value="PROKAR_LIPOPROTEIN"/>
    <property type="match status" value="1"/>
</dbReference>
<gene>
    <name evidence="2" type="ORF">GGR06_000464</name>
</gene>
<evidence type="ECO:0000313" key="2">
    <source>
        <dbReference type="EMBL" id="MBB4042699.1"/>
    </source>
</evidence>
<proteinExistence type="predicted"/>
<sequence>MRLIGYLLALGTSLGLLLGCSGKPSETVGQQVAPQSTICSIIGKHVKIEYPEMKAEITYSSDSTLHWKTIDQQNVTAEGDEKMSVKQVGDSLFFINWIEQDGETVSQVVDLKKQIVTVFLSYHDPNSDSGQRAGIPFEGKLTFSD</sequence>
<dbReference type="RefSeq" id="WP_044164352.1">
    <property type="nucleotide sequence ID" value="NZ_JACIER010000002.1"/>
</dbReference>
<organism evidence="2 3">
    <name type="scientific">Bacteroides reticulotermitis</name>
    <dbReference type="NCBI Taxonomy" id="1133319"/>
    <lineage>
        <taxon>Bacteria</taxon>
        <taxon>Pseudomonadati</taxon>
        <taxon>Bacteroidota</taxon>
        <taxon>Bacteroidia</taxon>
        <taxon>Bacteroidales</taxon>
        <taxon>Bacteroidaceae</taxon>
        <taxon>Bacteroides</taxon>
    </lineage>
</organism>
<keyword evidence="3" id="KW-1185">Reference proteome</keyword>
<evidence type="ECO:0000259" key="1">
    <source>
        <dbReference type="Pfam" id="PF22036"/>
    </source>
</evidence>
<name>A0A840CVU3_9BACE</name>
<protein>
    <recommendedName>
        <fullName evidence="1">MoaF-like domain-containing protein</fullName>
    </recommendedName>
</protein>
<dbReference type="InterPro" id="IPR053892">
    <property type="entry name" value="MoaF-like"/>
</dbReference>
<evidence type="ECO:0000313" key="3">
    <source>
        <dbReference type="Proteomes" id="UP000560658"/>
    </source>
</evidence>
<dbReference type="EMBL" id="JACIER010000002">
    <property type="protein sequence ID" value="MBB4042699.1"/>
    <property type="molecule type" value="Genomic_DNA"/>
</dbReference>
<dbReference type="Gene3D" id="2.40.128.20">
    <property type="match status" value="1"/>
</dbReference>
<dbReference type="AlphaFoldDB" id="A0A840CVU3"/>
<comment type="caution">
    <text evidence="2">The sequence shown here is derived from an EMBL/GenBank/DDBJ whole genome shotgun (WGS) entry which is preliminary data.</text>
</comment>
<accession>A0A840CVU3</accession>
<dbReference type="Proteomes" id="UP000560658">
    <property type="component" value="Unassembled WGS sequence"/>
</dbReference>